<evidence type="ECO:0000256" key="3">
    <source>
        <dbReference type="ARBA" id="ARBA00023163"/>
    </source>
</evidence>
<evidence type="ECO:0000259" key="4">
    <source>
        <dbReference type="PROSITE" id="PS01124"/>
    </source>
</evidence>
<dbReference type="InterPro" id="IPR050204">
    <property type="entry name" value="AraC_XylS_family_regulators"/>
</dbReference>
<dbReference type="GO" id="GO:0043565">
    <property type="term" value="F:sequence-specific DNA binding"/>
    <property type="evidence" value="ECO:0007669"/>
    <property type="project" value="InterPro"/>
</dbReference>
<evidence type="ECO:0000313" key="6">
    <source>
        <dbReference type="Proteomes" id="UP000468687"/>
    </source>
</evidence>
<feature type="domain" description="HTH araC/xylS-type" evidence="4">
    <location>
        <begin position="213"/>
        <end position="314"/>
    </location>
</feature>
<name>A0A6P0HMK7_9ACTN</name>
<dbReference type="AlphaFoldDB" id="A0A6P0HMK7"/>
<dbReference type="Pfam" id="PF14525">
    <property type="entry name" value="AraC_binding_2"/>
    <property type="match status" value="1"/>
</dbReference>
<dbReference type="RefSeq" id="WP_163773403.1">
    <property type="nucleotide sequence ID" value="NZ_JAAGXA010000012.1"/>
</dbReference>
<dbReference type="SMART" id="SM00342">
    <property type="entry name" value="HTH_ARAC"/>
    <property type="match status" value="1"/>
</dbReference>
<comment type="caution">
    <text evidence="5">The sequence shown here is derived from an EMBL/GenBank/DDBJ whole genome shotgun (WGS) entry which is preliminary data.</text>
</comment>
<dbReference type="PROSITE" id="PS01124">
    <property type="entry name" value="HTH_ARAC_FAMILY_2"/>
    <property type="match status" value="1"/>
</dbReference>
<organism evidence="5 6">
    <name type="scientific">Nocardioides zeae</name>
    <dbReference type="NCBI Taxonomy" id="1457234"/>
    <lineage>
        <taxon>Bacteria</taxon>
        <taxon>Bacillati</taxon>
        <taxon>Actinomycetota</taxon>
        <taxon>Actinomycetes</taxon>
        <taxon>Propionibacteriales</taxon>
        <taxon>Nocardioidaceae</taxon>
        <taxon>Nocardioides</taxon>
    </lineage>
</organism>
<keyword evidence="3" id="KW-0804">Transcription</keyword>
<evidence type="ECO:0000256" key="1">
    <source>
        <dbReference type="ARBA" id="ARBA00023015"/>
    </source>
</evidence>
<sequence length="330" mass="36255">MLHEFAPETAVRASDAGAWRTTLREHFVRLDVDRRTPDLQGAVESRMLGHVQVSTVTSVDQDIVRTPQLLRDGDALLQVGVVRSGSAVVEQDGRSARLGPGDFVVYETGRPFEWRLRAPGAARQWEIAVFSWRRAAFALGEARSREVTARAFAGAEGMGRVMSELLCGLVTEGADLAPGQAAAVADHVGDLVAIAAEALPELPMQVGSEALLSRIDAFIDANLADPDLNPDKIAAAVSISTRQLHRHFAARELTVAQTIRTRRLEGARREIRSSIARDRSLREIGRNWGFVDLAVFGRLFRQAYGMSPREYRQVMCLASGDPRAVVRPRR</sequence>
<dbReference type="InterPro" id="IPR009057">
    <property type="entry name" value="Homeodomain-like_sf"/>
</dbReference>
<gene>
    <name evidence="5" type="ORF">G3T38_16450</name>
</gene>
<dbReference type="InterPro" id="IPR035418">
    <property type="entry name" value="AraC-bd_2"/>
</dbReference>
<dbReference type="SUPFAM" id="SSF51182">
    <property type="entry name" value="RmlC-like cupins"/>
    <property type="match status" value="1"/>
</dbReference>
<proteinExistence type="predicted"/>
<keyword evidence="1" id="KW-0805">Transcription regulation</keyword>
<keyword evidence="6" id="KW-1185">Reference proteome</keyword>
<dbReference type="InterPro" id="IPR011051">
    <property type="entry name" value="RmlC_Cupin_sf"/>
</dbReference>
<dbReference type="GO" id="GO:0003700">
    <property type="term" value="F:DNA-binding transcription factor activity"/>
    <property type="evidence" value="ECO:0007669"/>
    <property type="project" value="InterPro"/>
</dbReference>
<dbReference type="EMBL" id="JAAGXA010000012">
    <property type="protein sequence ID" value="NEN79861.1"/>
    <property type="molecule type" value="Genomic_DNA"/>
</dbReference>
<dbReference type="PANTHER" id="PTHR46796:SF6">
    <property type="entry name" value="ARAC SUBFAMILY"/>
    <property type="match status" value="1"/>
</dbReference>
<dbReference type="SUPFAM" id="SSF46689">
    <property type="entry name" value="Homeodomain-like"/>
    <property type="match status" value="1"/>
</dbReference>
<accession>A0A6P0HMK7</accession>
<dbReference type="InterPro" id="IPR020449">
    <property type="entry name" value="Tscrpt_reg_AraC-type_HTH"/>
</dbReference>
<dbReference type="PROSITE" id="PS00041">
    <property type="entry name" value="HTH_ARAC_FAMILY_1"/>
    <property type="match status" value="1"/>
</dbReference>
<evidence type="ECO:0000256" key="2">
    <source>
        <dbReference type="ARBA" id="ARBA00023125"/>
    </source>
</evidence>
<dbReference type="InterPro" id="IPR018062">
    <property type="entry name" value="HTH_AraC-typ_CS"/>
</dbReference>
<dbReference type="PANTHER" id="PTHR46796">
    <property type="entry name" value="HTH-TYPE TRANSCRIPTIONAL ACTIVATOR RHAS-RELATED"/>
    <property type="match status" value="1"/>
</dbReference>
<evidence type="ECO:0000313" key="5">
    <source>
        <dbReference type="EMBL" id="NEN79861.1"/>
    </source>
</evidence>
<dbReference type="PRINTS" id="PR00032">
    <property type="entry name" value="HTHARAC"/>
</dbReference>
<dbReference type="InterPro" id="IPR018060">
    <property type="entry name" value="HTH_AraC"/>
</dbReference>
<keyword evidence="2" id="KW-0238">DNA-binding</keyword>
<dbReference type="Proteomes" id="UP000468687">
    <property type="component" value="Unassembled WGS sequence"/>
</dbReference>
<dbReference type="Pfam" id="PF12833">
    <property type="entry name" value="HTH_18"/>
    <property type="match status" value="1"/>
</dbReference>
<dbReference type="Gene3D" id="1.10.10.60">
    <property type="entry name" value="Homeodomain-like"/>
    <property type="match status" value="1"/>
</dbReference>
<protein>
    <submittedName>
        <fullName evidence="5">Helix-turn-helix domain-containing protein</fullName>
    </submittedName>
</protein>
<reference evidence="5 6" key="1">
    <citation type="journal article" date="2014" name="Int. J. Syst. Evol. Microbiol.">
        <title>Nocardioides zeae sp. nov., isolated from the stem of Zea mays.</title>
        <authorList>
            <person name="Glaeser S.P."/>
            <person name="McInroy J.A."/>
            <person name="Busse H.J."/>
            <person name="Kampfer P."/>
        </authorList>
    </citation>
    <scope>NUCLEOTIDE SEQUENCE [LARGE SCALE GENOMIC DNA]</scope>
    <source>
        <strain evidence="5 6">JCM 30728</strain>
    </source>
</reference>